<accession>A0A4Y6RMQ4</accession>
<feature type="region of interest" description="Disordered" evidence="1">
    <location>
        <begin position="53"/>
        <end position="109"/>
    </location>
</feature>
<feature type="compositionally biased region" description="Gly residues" evidence="1">
    <location>
        <begin position="167"/>
        <end position="181"/>
    </location>
</feature>
<dbReference type="Proteomes" id="UP000316665">
    <property type="component" value="Chromosome"/>
</dbReference>
<name>A0A4Y6RMQ4_9BURK</name>
<feature type="region of interest" description="Disordered" evidence="1">
    <location>
        <begin position="124"/>
        <end position="181"/>
    </location>
</feature>
<dbReference type="Pfam" id="PF07589">
    <property type="entry name" value="PEP-CTERM"/>
    <property type="match status" value="1"/>
</dbReference>
<dbReference type="OrthoDB" id="8707023at2"/>
<sequence length="223" mass="23150">MLCSGLLHAQNHEPQDDSKCQATSNDNLAGKNADMNGAYNACRLVNGKIGYASRPNTGNSENPAFEKDNSTPSLRKPQFDNSNHQLSNPYGESNATASSGSGRRLQSHDTPRFGARDFIAQQEDENLLPEAGGYRGGRPAARTPPEYASLVRSTPEAGLDSGFSESGAGGGGAGGGLDSGGSGAIPNIPTIPAVPEPANYAMVIAGLALMGLAARRKRAKKTH</sequence>
<proteinExistence type="predicted"/>
<evidence type="ECO:0000256" key="1">
    <source>
        <dbReference type="SAM" id="MobiDB-lite"/>
    </source>
</evidence>
<protein>
    <submittedName>
        <fullName evidence="3">PEP-CTERM sorting domain-containing protein</fullName>
    </submittedName>
</protein>
<dbReference type="AlphaFoldDB" id="A0A4Y6RMQ4"/>
<dbReference type="KEGG" id="jas:FJQ89_25155"/>
<gene>
    <name evidence="3" type="ORF">FJQ89_25155</name>
</gene>
<feature type="domain" description="Ice-binding protein C-terminal" evidence="2">
    <location>
        <begin position="193"/>
        <end position="217"/>
    </location>
</feature>
<evidence type="ECO:0000313" key="4">
    <source>
        <dbReference type="Proteomes" id="UP000316665"/>
    </source>
</evidence>
<feature type="compositionally biased region" description="Polar residues" evidence="1">
    <location>
        <begin position="79"/>
        <end position="101"/>
    </location>
</feature>
<dbReference type="EMBL" id="CP041185">
    <property type="protein sequence ID" value="QDG74328.1"/>
    <property type="molecule type" value="Genomic_DNA"/>
</dbReference>
<organism evidence="3 4">
    <name type="scientific">Janthinobacterium tructae</name>
    <dbReference type="NCBI Taxonomy" id="2590869"/>
    <lineage>
        <taxon>Bacteria</taxon>
        <taxon>Pseudomonadati</taxon>
        <taxon>Pseudomonadota</taxon>
        <taxon>Betaproteobacteria</taxon>
        <taxon>Burkholderiales</taxon>
        <taxon>Oxalobacteraceae</taxon>
        <taxon>Janthinobacterium</taxon>
    </lineage>
</organism>
<evidence type="ECO:0000313" key="3">
    <source>
        <dbReference type="EMBL" id="QDG74328.1"/>
    </source>
</evidence>
<dbReference type="NCBIfam" id="TIGR02595">
    <property type="entry name" value="PEP_CTERM"/>
    <property type="match status" value="1"/>
</dbReference>
<feature type="region of interest" description="Disordered" evidence="1">
    <location>
        <begin position="1"/>
        <end position="24"/>
    </location>
</feature>
<reference evidence="3 4" key="1">
    <citation type="submission" date="2019-06" db="EMBL/GenBank/DDBJ databases">
        <title>Complete genome sequence of Janthinobacterium sp. SNU WT3 isolated from diseased rainbow trout.</title>
        <authorList>
            <person name="Oh W.T."/>
            <person name="Park S.C."/>
        </authorList>
    </citation>
    <scope>NUCLEOTIDE SEQUENCE [LARGE SCALE GENOMIC DNA]</scope>
    <source>
        <strain evidence="3 4">SNU WT3</strain>
    </source>
</reference>
<dbReference type="InterPro" id="IPR013424">
    <property type="entry name" value="Ice-binding_C"/>
</dbReference>
<feature type="compositionally biased region" description="Basic and acidic residues" evidence="1">
    <location>
        <begin position="10"/>
        <end position="19"/>
    </location>
</feature>
<evidence type="ECO:0000259" key="2">
    <source>
        <dbReference type="Pfam" id="PF07589"/>
    </source>
</evidence>
<keyword evidence="4" id="KW-1185">Reference proteome</keyword>